<evidence type="ECO:0000313" key="2">
    <source>
        <dbReference type="EMBL" id="MFC6503462.1"/>
    </source>
</evidence>
<sequence length="67" mass="6403">MSVRTAATGLRLTALSPGGPPPGAAQAGTVLPALALPLLAVGLSYPSIVTRLTTGAGPVAVACDPPV</sequence>
<dbReference type="Proteomes" id="UP001596321">
    <property type="component" value="Unassembled WGS sequence"/>
</dbReference>
<dbReference type="RefSeq" id="WP_127433193.1">
    <property type="nucleotide sequence ID" value="NZ_BMUJ01000005.1"/>
</dbReference>
<dbReference type="EMBL" id="JBHSUW010000001">
    <property type="protein sequence ID" value="MFC6503462.1"/>
    <property type="molecule type" value="Genomic_DNA"/>
</dbReference>
<organism evidence="2 3">
    <name type="scientific">Streptomyces plicatus</name>
    <dbReference type="NCBI Taxonomy" id="1922"/>
    <lineage>
        <taxon>Bacteria</taxon>
        <taxon>Bacillati</taxon>
        <taxon>Actinomycetota</taxon>
        <taxon>Actinomycetes</taxon>
        <taxon>Kitasatosporales</taxon>
        <taxon>Streptomycetaceae</taxon>
        <taxon>Streptomyces</taxon>
        <taxon>Streptomyces rochei group</taxon>
    </lineage>
</organism>
<proteinExistence type="predicted"/>
<feature type="region of interest" description="Disordered" evidence="1">
    <location>
        <begin position="1"/>
        <end position="24"/>
    </location>
</feature>
<comment type="caution">
    <text evidence="2">The sequence shown here is derived from an EMBL/GenBank/DDBJ whole genome shotgun (WGS) entry which is preliminary data.</text>
</comment>
<protein>
    <submittedName>
        <fullName evidence="2">Uncharacterized protein</fullName>
    </submittedName>
</protein>
<gene>
    <name evidence="2" type="ORF">ACFQFF_18590</name>
</gene>
<reference evidence="3" key="1">
    <citation type="journal article" date="2019" name="Int. J. Syst. Evol. Microbiol.">
        <title>The Global Catalogue of Microorganisms (GCM) 10K type strain sequencing project: providing services to taxonomists for standard genome sequencing and annotation.</title>
        <authorList>
            <consortium name="The Broad Institute Genomics Platform"/>
            <consortium name="The Broad Institute Genome Sequencing Center for Infectious Disease"/>
            <person name="Wu L."/>
            <person name="Ma J."/>
        </authorList>
    </citation>
    <scope>NUCLEOTIDE SEQUENCE [LARGE SCALE GENOMIC DNA]</scope>
    <source>
        <strain evidence="3">JCM 4504</strain>
    </source>
</reference>
<name>A0ABW1XYX2_STRPL</name>
<keyword evidence="3" id="KW-1185">Reference proteome</keyword>
<evidence type="ECO:0000256" key="1">
    <source>
        <dbReference type="SAM" id="MobiDB-lite"/>
    </source>
</evidence>
<evidence type="ECO:0000313" key="3">
    <source>
        <dbReference type="Proteomes" id="UP001596321"/>
    </source>
</evidence>
<accession>A0ABW1XYX2</accession>